<comment type="subcellular location">
    <subcellularLocation>
        <location evidence="1">Secreted</location>
    </subcellularLocation>
</comment>
<dbReference type="PROSITE" id="PS00131">
    <property type="entry name" value="CARBOXYPEPT_SER_SER"/>
    <property type="match status" value="1"/>
</dbReference>
<dbReference type="EC" id="3.4.16.-" evidence="8"/>
<evidence type="ECO:0000256" key="8">
    <source>
        <dbReference type="RuleBase" id="RU361156"/>
    </source>
</evidence>
<dbReference type="GO" id="GO:0004185">
    <property type="term" value="F:serine-type carboxypeptidase activity"/>
    <property type="evidence" value="ECO:0007669"/>
    <property type="project" value="UniProtKB-UniRule"/>
</dbReference>
<feature type="signal peptide" evidence="8">
    <location>
        <begin position="1"/>
        <end position="29"/>
    </location>
</feature>
<dbReference type="Gene3D" id="3.40.50.1820">
    <property type="entry name" value="alpha/beta hydrolase"/>
    <property type="match status" value="1"/>
</dbReference>
<feature type="chain" id="PRO_5013432669" description="Carboxypeptidase" evidence="8">
    <location>
        <begin position="30"/>
        <end position="448"/>
    </location>
</feature>
<keyword evidence="6 8" id="KW-0378">Hydrolase</keyword>
<dbReference type="Pfam" id="PF00450">
    <property type="entry name" value="Peptidase_S10"/>
    <property type="match status" value="1"/>
</dbReference>
<reference evidence="10" key="1">
    <citation type="journal article" date="2018" name="Gigascience">
        <title>Genome assembly of the Pink Ipe (Handroanthus impetiginosus, Bignoniaceae), a highly valued, ecologically keystone Neotropical timber forest tree.</title>
        <authorList>
            <person name="Silva-Junior O.B."/>
            <person name="Grattapaglia D."/>
            <person name="Novaes E."/>
            <person name="Collevatti R.G."/>
        </authorList>
    </citation>
    <scope>NUCLEOTIDE SEQUENCE [LARGE SCALE GENOMIC DNA]</scope>
    <source>
        <strain evidence="10">cv. UFG-1</strain>
    </source>
</reference>
<evidence type="ECO:0000256" key="1">
    <source>
        <dbReference type="ARBA" id="ARBA00004613"/>
    </source>
</evidence>
<evidence type="ECO:0000256" key="3">
    <source>
        <dbReference type="ARBA" id="ARBA00022525"/>
    </source>
</evidence>
<sequence length="448" mass="50051">MESPLPQPLLRNLPLLILIVAVVLHHSSAATLYPKEALPTKSGYLKVNSTTGSAIFYTFYEAQNPSLSQTPILIWLQGGPGCSSMMANLYELGPWLVNQDLSLKPNPGSWNRIFGLLFLDNPIGTGFSIASSPQEIPRNQHDVAKHLFIAIRKFVALDPSFKNRPIYITGESYAGKYLPSLGYYILKKNSVSPSEKRVNLAGVAIGNGLTDPEIQVTTHGVNAYNLGLINEKQKTLLEKLQLEAVGFVKSGKWSEATNARNRVLNTLTNMTGLATLYDFRRLIPYQEELVADFLNNVDVKKALGVNESLVFEICSDVVGKVLDDDVMKSVRYMVEFLVKNTRVLLYQGQCDLRDGVISTLAWVKKMKWEEIDEFLEAERKIWRVDEKLAGYVQNWKGLSHVVVLNAGHPVPTDQPVNSQVMIEDWVLERGSFGDEKIGEPAVSFRESH</sequence>
<accession>A0A2G9I0G0</accession>
<comment type="caution">
    <text evidence="9">The sequence shown here is derived from an EMBL/GenBank/DDBJ whole genome shotgun (WGS) entry which is preliminary data.</text>
</comment>
<evidence type="ECO:0000256" key="7">
    <source>
        <dbReference type="ARBA" id="ARBA00023180"/>
    </source>
</evidence>
<keyword evidence="3" id="KW-0964">Secreted</keyword>
<protein>
    <recommendedName>
        <fullName evidence="8">Carboxypeptidase</fullName>
        <ecNumber evidence="8">3.4.16.-</ecNumber>
    </recommendedName>
</protein>
<dbReference type="PROSITE" id="PS00560">
    <property type="entry name" value="CARBOXYPEPT_SER_HIS"/>
    <property type="match status" value="1"/>
</dbReference>
<dbReference type="InterPro" id="IPR018202">
    <property type="entry name" value="Ser_caboxypep_ser_AS"/>
</dbReference>
<proteinExistence type="inferred from homology"/>
<keyword evidence="5 8" id="KW-0645">Protease</keyword>
<dbReference type="EMBL" id="NKXS01000600">
    <property type="protein sequence ID" value="PIN23233.1"/>
    <property type="molecule type" value="Genomic_DNA"/>
</dbReference>
<dbReference type="SUPFAM" id="SSF53474">
    <property type="entry name" value="alpha/beta-Hydrolases"/>
    <property type="match status" value="1"/>
</dbReference>
<dbReference type="PANTHER" id="PTHR11802">
    <property type="entry name" value="SERINE PROTEASE FAMILY S10 SERINE CARBOXYPEPTIDASE"/>
    <property type="match status" value="1"/>
</dbReference>
<dbReference type="GO" id="GO:0006508">
    <property type="term" value="P:proteolysis"/>
    <property type="evidence" value="ECO:0007669"/>
    <property type="project" value="UniProtKB-KW"/>
</dbReference>
<keyword evidence="7" id="KW-0325">Glycoprotein</keyword>
<dbReference type="OrthoDB" id="443318at2759"/>
<dbReference type="Proteomes" id="UP000231279">
    <property type="component" value="Unassembled WGS sequence"/>
</dbReference>
<dbReference type="AlphaFoldDB" id="A0A2G9I0G0"/>
<comment type="similarity">
    <text evidence="2 8">Belongs to the peptidase S10 family.</text>
</comment>
<evidence type="ECO:0000256" key="5">
    <source>
        <dbReference type="ARBA" id="ARBA00022670"/>
    </source>
</evidence>
<gene>
    <name evidence="9" type="ORF">CDL12_03999</name>
</gene>
<evidence type="ECO:0000313" key="10">
    <source>
        <dbReference type="Proteomes" id="UP000231279"/>
    </source>
</evidence>
<organism evidence="9 10">
    <name type="scientific">Handroanthus impetiginosus</name>
    <dbReference type="NCBI Taxonomy" id="429701"/>
    <lineage>
        <taxon>Eukaryota</taxon>
        <taxon>Viridiplantae</taxon>
        <taxon>Streptophyta</taxon>
        <taxon>Embryophyta</taxon>
        <taxon>Tracheophyta</taxon>
        <taxon>Spermatophyta</taxon>
        <taxon>Magnoliopsida</taxon>
        <taxon>eudicotyledons</taxon>
        <taxon>Gunneridae</taxon>
        <taxon>Pentapetalae</taxon>
        <taxon>asterids</taxon>
        <taxon>lamiids</taxon>
        <taxon>Lamiales</taxon>
        <taxon>Bignoniaceae</taxon>
        <taxon>Crescentiina</taxon>
        <taxon>Tabebuia alliance</taxon>
        <taxon>Handroanthus</taxon>
    </lineage>
</organism>
<keyword evidence="10" id="KW-1185">Reference proteome</keyword>
<dbReference type="InterPro" id="IPR001563">
    <property type="entry name" value="Peptidase_S10"/>
</dbReference>
<dbReference type="FunFam" id="3.40.50.1820:FF:000163">
    <property type="entry name" value="Carboxypeptidase"/>
    <property type="match status" value="1"/>
</dbReference>
<keyword evidence="8" id="KW-0732">Signal</keyword>
<dbReference type="InterPro" id="IPR029058">
    <property type="entry name" value="AB_hydrolase_fold"/>
</dbReference>
<keyword evidence="4 8" id="KW-0121">Carboxypeptidase</keyword>
<dbReference type="PRINTS" id="PR00724">
    <property type="entry name" value="CRBOXYPTASEC"/>
</dbReference>
<dbReference type="GO" id="GO:0005576">
    <property type="term" value="C:extracellular region"/>
    <property type="evidence" value="ECO:0007669"/>
    <property type="project" value="UniProtKB-SubCell"/>
</dbReference>
<name>A0A2G9I0G0_9LAMI</name>
<evidence type="ECO:0000313" key="9">
    <source>
        <dbReference type="EMBL" id="PIN23233.1"/>
    </source>
</evidence>
<dbReference type="InterPro" id="IPR033124">
    <property type="entry name" value="Ser_caboxypep_his_AS"/>
</dbReference>
<evidence type="ECO:0000256" key="6">
    <source>
        <dbReference type="ARBA" id="ARBA00022801"/>
    </source>
</evidence>
<evidence type="ECO:0000256" key="4">
    <source>
        <dbReference type="ARBA" id="ARBA00022645"/>
    </source>
</evidence>
<dbReference type="PANTHER" id="PTHR11802:SF454">
    <property type="entry name" value="SERINE CARBOXYPEPTIDASE-LIKE 50"/>
    <property type="match status" value="1"/>
</dbReference>
<evidence type="ECO:0000256" key="2">
    <source>
        <dbReference type="ARBA" id="ARBA00009431"/>
    </source>
</evidence>